<organism evidence="13 14">
    <name type="scientific">Candidatus Niyogibacteria bacterium RIFCSPLOWO2_12_FULL_41_13</name>
    <dbReference type="NCBI Taxonomy" id="1801726"/>
    <lineage>
        <taxon>Bacteria</taxon>
        <taxon>Candidatus Niyogiibacteriota</taxon>
    </lineage>
</organism>
<dbReference type="GO" id="GO:0006424">
    <property type="term" value="P:glutamyl-tRNA aminoacylation"/>
    <property type="evidence" value="ECO:0007669"/>
    <property type="project" value="UniProtKB-UniRule"/>
</dbReference>
<evidence type="ECO:0000256" key="3">
    <source>
        <dbReference type="ARBA" id="ARBA00011245"/>
    </source>
</evidence>
<proteinExistence type="inferred from homology"/>
<evidence type="ECO:0000259" key="11">
    <source>
        <dbReference type="Pfam" id="PF00749"/>
    </source>
</evidence>
<dbReference type="Pfam" id="PF00749">
    <property type="entry name" value="tRNA-synt_1c"/>
    <property type="match status" value="1"/>
</dbReference>
<dbReference type="InterPro" id="IPR033910">
    <property type="entry name" value="GluRS_core"/>
</dbReference>
<evidence type="ECO:0000313" key="13">
    <source>
        <dbReference type="EMBL" id="OGZ32137.1"/>
    </source>
</evidence>
<keyword evidence="6 10" id="KW-0547">Nucleotide-binding</keyword>
<evidence type="ECO:0000256" key="10">
    <source>
        <dbReference type="HAMAP-Rule" id="MF_00022"/>
    </source>
</evidence>
<dbReference type="PANTHER" id="PTHR43311">
    <property type="entry name" value="GLUTAMATE--TRNA LIGASE"/>
    <property type="match status" value="1"/>
</dbReference>
<dbReference type="NCBIfam" id="TIGR00464">
    <property type="entry name" value="gltX_bact"/>
    <property type="match status" value="1"/>
</dbReference>
<dbReference type="Gene3D" id="1.10.10.350">
    <property type="match status" value="1"/>
</dbReference>
<dbReference type="AlphaFoldDB" id="A0A1G2F2H5"/>
<name>A0A1G2F2H5_9BACT</name>
<comment type="caution">
    <text evidence="13">The sequence shown here is derived from an EMBL/GenBank/DDBJ whole genome shotgun (WGS) entry which is preliminary data.</text>
</comment>
<comment type="function">
    <text evidence="10">Catalyzes the attachment of glutamate to tRNA(Glu) in a two-step reaction: glutamate is first activated by ATP to form Glu-AMP and then transferred to the acceptor end of tRNA(Glu).</text>
</comment>
<dbReference type="Gene3D" id="3.40.50.620">
    <property type="entry name" value="HUPs"/>
    <property type="match status" value="1"/>
</dbReference>
<protein>
    <recommendedName>
        <fullName evidence="10">Glutamate--tRNA ligase</fullName>
        <ecNumber evidence="10">6.1.1.17</ecNumber>
    </recommendedName>
    <alternativeName>
        <fullName evidence="10">Glutamyl-tRNA synthetase</fullName>
        <shortName evidence="10">GluRS</shortName>
    </alternativeName>
</protein>
<comment type="subcellular location">
    <subcellularLocation>
        <location evidence="1 10">Cytoplasm</location>
    </subcellularLocation>
</comment>
<dbReference type="GO" id="GO:0005524">
    <property type="term" value="F:ATP binding"/>
    <property type="evidence" value="ECO:0007669"/>
    <property type="project" value="UniProtKB-UniRule"/>
</dbReference>
<evidence type="ECO:0000256" key="1">
    <source>
        <dbReference type="ARBA" id="ARBA00004496"/>
    </source>
</evidence>
<dbReference type="EMBL" id="MHMS01000014">
    <property type="protein sequence ID" value="OGZ32137.1"/>
    <property type="molecule type" value="Genomic_DNA"/>
</dbReference>
<evidence type="ECO:0000256" key="9">
    <source>
        <dbReference type="ARBA" id="ARBA00023146"/>
    </source>
</evidence>
<dbReference type="Proteomes" id="UP000176787">
    <property type="component" value="Unassembled WGS sequence"/>
</dbReference>
<dbReference type="InterPro" id="IPR014729">
    <property type="entry name" value="Rossmann-like_a/b/a_fold"/>
</dbReference>
<dbReference type="InterPro" id="IPR001412">
    <property type="entry name" value="aa-tRNA-synth_I_CS"/>
</dbReference>
<dbReference type="STRING" id="1801726.A3H02_03165"/>
<dbReference type="PANTHER" id="PTHR43311:SF2">
    <property type="entry name" value="GLUTAMATE--TRNA LIGASE, MITOCHONDRIAL-RELATED"/>
    <property type="match status" value="1"/>
</dbReference>
<dbReference type="FunFam" id="3.40.50.620:FF:000007">
    <property type="entry name" value="Glutamate--tRNA ligase"/>
    <property type="match status" value="1"/>
</dbReference>
<keyword evidence="4 10" id="KW-0963">Cytoplasm</keyword>
<evidence type="ECO:0000256" key="8">
    <source>
        <dbReference type="ARBA" id="ARBA00022917"/>
    </source>
</evidence>
<comment type="similarity">
    <text evidence="2 10">Belongs to the class-I aminoacyl-tRNA synthetase family. Glutamate--tRNA ligase type 1 subfamily.</text>
</comment>
<evidence type="ECO:0000256" key="5">
    <source>
        <dbReference type="ARBA" id="ARBA00022598"/>
    </source>
</evidence>
<comment type="catalytic activity">
    <reaction evidence="10">
        <text>tRNA(Glu) + L-glutamate + ATP = L-glutamyl-tRNA(Glu) + AMP + diphosphate</text>
        <dbReference type="Rhea" id="RHEA:23540"/>
        <dbReference type="Rhea" id="RHEA-COMP:9663"/>
        <dbReference type="Rhea" id="RHEA-COMP:9680"/>
        <dbReference type="ChEBI" id="CHEBI:29985"/>
        <dbReference type="ChEBI" id="CHEBI:30616"/>
        <dbReference type="ChEBI" id="CHEBI:33019"/>
        <dbReference type="ChEBI" id="CHEBI:78442"/>
        <dbReference type="ChEBI" id="CHEBI:78520"/>
        <dbReference type="ChEBI" id="CHEBI:456215"/>
        <dbReference type="EC" id="6.1.1.17"/>
    </reaction>
</comment>
<gene>
    <name evidence="10" type="primary">gltX</name>
    <name evidence="13" type="ORF">A3H02_03165</name>
</gene>
<evidence type="ECO:0000259" key="12">
    <source>
        <dbReference type="Pfam" id="PF19269"/>
    </source>
</evidence>
<dbReference type="InterPro" id="IPR004527">
    <property type="entry name" value="Glu-tRNA-ligase_bac/mito"/>
</dbReference>
<dbReference type="CDD" id="cd00808">
    <property type="entry name" value="GluRS_core"/>
    <property type="match status" value="1"/>
</dbReference>
<dbReference type="PRINTS" id="PR00987">
    <property type="entry name" value="TRNASYNTHGLU"/>
</dbReference>
<feature type="short sequence motif" description="'KMSKS' region" evidence="10">
    <location>
        <begin position="231"/>
        <end position="235"/>
    </location>
</feature>
<dbReference type="SUPFAM" id="SSF48163">
    <property type="entry name" value="An anticodon-binding domain of class I aminoacyl-tRNA synthetases"/>
    <property type="match status" value="1"/>
</dbReference>
<feature type="domain" description="Glutamyl/glutaminyl-tRNA synthetase class Ib catalytic" evidence="11">
    <location>
        <begin position="2"/>
        <end position="300"/>
    </location>
</feature>
<sequence>MIRTRFAPSPTGVLHIGGARTALFNYLFAKKEKGEFLLRIEDTDKERSKPEFEKDIIESLKWLSLDWDGEIIYQSKRLALYEEELKKLLDEGKIFWCPHRKEELEIEKQGQIIRKESPRHFCDFREGGGEKGILRFKNDTKEKITFQDLIRGEISFEAELLGDFSIAKSFKEPLFLFANSLDDSLLGITHVIRGEDHISNTPKQLMILKALGLRKPEYAHLPLILGKDKSKLSKRHGAAAVYEYKEQGYLFQTMVNFMALLGWHPENEQEIFSKEELIEKFSIKRVQKAGAVFDLEKLNWLNKEHIKKTDNKTLVDLFSPFLKQEWRKNPEYLGKIVELEKPRIAVLKDIADKIDFFFEEPEFDKNILKWKETQSFEEVKENLSEIRELLKEIPENEFIQSKIEKILLPFADKKGRGEVLWPLRAALSGRRQSPGPFEIAEILGKEKTLKRIENALSLMK</sequence>
<dbReference type="GO" id="GO:0008270">
    <property type="term" value="F:zinc ion binding"/>
    <property type="evidence" value="ECO:0007669"/>
    <property type="project" value="InterPro"/>
</dbReference>
<dbReference type="HAMAP" id="MF_00022">
    <property type="entry name" value="Glu_tRNA_synth_type1"/>
    <property type="match status" value="1"/>
</dbReference>
<dbReference type="InterPro" id="IPR020058">
    <property type="entry name" value="Glu/Gln-tRNA-synth_Ib_cat-dom"/>
</dbReference>
<feature type="binding site" evidence="10">
    <location>
        <position position="234"/>
    </location>
    <ligand>
        <name>ATP</name>
        <dbReference type="ChEBI" id="CHEBI:30616"/>
    </ligand>
</feature>
<dbReference type="InterPro" id="IPR049940">
    <property type="entry name" value="GluQ/Sye"/>
</dbReference>
<dbReference type="InterPro" id="IPR020751">
    <property type="entry name" value="aa-tRNA-synth_I_codon-bd_sub2"/>
</dbReference>
<accession>A0A1G2F2H5</accession>
<dbReference type="GO" id="GO:0000049">
    <property type="term" value="F:tRNA binding"/>
    <property type="evidence" value="ECO:0007669"/>
    <property type="project" value="InterPro"/>
</dbReference>
<feature type="short sequence motif" description="'HIGH' region" evidence="10">
    <location>
        <begin position="8"/>
        <end position="18"/>
    </location>
</feature>
<dbReference type="InterPro" id="IPR045462">
    <property type="entry name" value="aa-tRNA-synth_I_cd-bd"/>
</dbReference>
<reference evidence="13 14" key="1">
    <citation type="journal article" date="2016" name="Nat. Commun.">
        <title>Thousands of microbial genomes shed light on interconnected biogeochemical processes in an aquifer system.</title>
        <authorList>
            <person name="Anantharaman K."/>
            <person name="Brown C.T."/>
            <person name="Hug L.A."/>
            <person name="Sharon I."/>
            <person name="Castelle C.J."/>
            <person name="Probst A.J."/>
            <person name="Thomas B.C."/>
            <person name="Singh A."/>
            <person name="Wilkins M.J."/>
            <person name="Karaoz U."/>
            <person name="Brodie E.L."/>
            <person name="Williams K.H."/>
            <person name="Hubbard S.S."/>
            <person name="Banfield J.F."/>
        </authorList>
    </citation>
    <scope>NUCLEOTIDE SEQUENCE [LARGE SCALE GENOMIC DNA]</scope>
</reference>
<evidence type="ECO:0000256" key="2">
    <source>
        <dbReference type="ARBA" id="ARBA00007894"/>
    </source>
</evidence>
<dbReference type="EC" id="6.1.1.17" evidence="10"/>
<keyword evidence="9 10" id="KW-0030">Aminoacyl-tRNA synthetase</keyword>
<dbReference type="GO" id="GO:0004818">
    <property type="term" value="F:glutamate-tRNA ligase activity"/>
    <property type="evidence" value="ECO:0007669"/>
    <property type="project" value="UniProtKB-UniRule"/>
</dbReference>
<evidence type="ECO:0000256" key="6">
    <source>
        <dbReference type="ARBA" id="ARBA00022741"/>
    </source>
</evidence>
<feature type="domain" description="Aminoacyl-tRNA synthetase class I anticodon-binding" evidence="12">
    <location>
        <begin position="314"/>
        <end position="456"/>
    </location>
</feature>
<dbReference type="InterPro" id="IPR000924">
    <property type="entry name" value="Glu/Gln-tRNA-synth"/>
</dbReference>
<keyword evidence="7 10" id="KW-0067">ATP-binding</keyword>
<dbReference type="Pfam" id="PF19269">
    <property type="entry name" value="Anticodon_2"/>
    <property type="match status" value="1"/>
</dbReference>
<dbReference type="SUPFAM" id="SSF52374">
    <property type="entry name" value="Nucleotidylyl transferase"/>
    <property type="match status" value="1"/>
</dbReference>
<evidence type="ECO:0000256" key="7">
    <source>
        <dbReference type="ARBA" id="ARBA00022840"/>
    </source>
</evidence>
<comment type="subunit">
    <text evidence="3 10">Monomer.</text>
</comment>
<dbReference type="InterPro" id="IPR008925">
    <property type="entry name" value="aa_tRNA-synth_I_cd-bd_sf"/>
</dbReference>
<evidence type="ECO:0000256" key="4">
    <source>
        <dbReference type="ARBA" id="ARBA00022490"/>
    </source>
</evidence>
<evidence type="ECO:0000313" key="14">
    <source>
        <dbReference type="Proteomes" id="UP000176787"/>
    </source>
</evidence>
<keyword evidence="8 10" id="KW-0648">Protein biosynthesis</keyword>
<keyword evidence="5 10" id="KW-0436">Ligase</keyword>
<dbReference type="PROSITE" id="PS00178">
    <property type="entry name" value="AA_TRNA_LIGASE_I"/>
    <property type="match status" value="1"/>
</dbReference>
<dbReference type="GO" id="GO:0005829">
    <property type="term" value="C:cytosol"/>
    <property type="evidence" value="ECO:0007669"/>
    <property type="project" value="TreeGrafter"/>
</dbReference>
<comment type="caution">
    <text evidence="10">Lacks conserved residue(s) required for the propagation of feature annotation.</text>
</comment>